<name>U4LGD7_PYROM</name>
<reference evidence="1 2" key="1">
    <citation type="journal article" date="2013" name="PLoS Genet.">
        <title>The genome and development-dependent transcriptomes of Pyronema confluens: a window into fungal evolution.</title>
        <authorList>
            <person name="Traeger S."/>
            <person name="Altegoer F."/>
            <person name="Freitag M."/>
            <person name="Gabaldon T."/>
            <person name="Kempken F."/>
            <person name="Kumar A."/>
            <person name="Marcet-Houben M."/>
            <person name="Poggeler S."/>
            <person name="Stajich J.E."/>
            <person name="Nowrousian M."/>
        </authorList>
    </citation>
    <scope>NUCLEOTIDE SEQUENCE [LARGE SCALE GENOMIC DNA]</scope>
    <source>
        <strain evidence="2">CBS 100304</strain>
        <tissue evidence="1">Vegetative mycelium</tissue>
    </source>
</reference>
<gene>
    <name evidence="1" type="ORF">PCON_01313</name>
</gene>
<accession>U4LGD7</accession>
<organism evidence="1 2">
    <name type="scientific">Pyronema omphalodes (strain CBS 100304)</name>
    <name type="common">Pyronema confluens</name>
    <dbReference type="NCBI Taxonomy" id="1076935"/>
    <lineage>
        <taxon>Eukaryota</taxon>
        <taxon>Fungi</taxon>
        <taxon>Dikarya</taxon>
        <taxon>Ascomycota</taxon>
        <taxon>Pezizomycotina</taxon>
        <taxon>Pezizomycetes</taxon>
        <taxon>Pezizales</taxon>
        <taxon>Pyronemataceae</taxon>
        <taxon>Pyronema</taxon>
    </lineage>
</organism>
<sequence length="24" mass="2854">MKYIGWPNLSFPALRVQLPRPKKL</sequence>
<protein>
    <submittedName>
        <fullName evidence="1">Uncharacterized protein</fullName>
    </submittedName>
</protein>
<proteinExistence type="predicted"/>
<evidence type="ECO:0000313" key="1">
    <source>
        <dbReference type="EMBL" id="CCX15049.1"/>
    </source>
</evidence>
<dbReference type="AlphaFoldDB" id="U4LGD7"/>
<evidence type="ECO:0000313" key="2">
    <source>
        <dbReference type="Proteomes" id="UP000018144"/>
    </source>
</evidence>
<dbReference type="EMBL" id="HF936128">
    <property type="protein sequence ID" value="CCX15049.1"/>
    <property type="molecule type" value="Genomic_DNA"/>
</dbReference>
<keyword evidence="2" id="KW-1185">Reference proteome</keyword>
<dbReference type="Proteomes" id="UP000018144">
    <property type="component" value="Unassembled WGS sequence"/>
</dbReference>